<dbReference type="Proteomes" id="UP001589836">
    <property type="component" value="Unassembled WGS sequence"/>
</dbReference>
<dbReference type="InterPro" id="IPR036874">
    <property type="entry name" value="Carbonic_anhydrase_sf"/>
</dbReference>
<accession>A0ABV6LMA2</accession>
<evidence type="ECO:0000313" key="2">
    <source>
        <dbReference type="Proteomes" id="UP001589836"/>
    </source>
</evidence>
<gene>
    <name evidence="1" type="ORF">ACFFGV_07995</name>
</gene>
<evidence type="ECO:0000313" key="1">
    <source>
        <dbReference type="EMBL" id="MFC0523525.1"/>
    </source>
</evidence>
<proteinExistence type="predicted"/>
<name>A0ABV6LMA2_9BACI</name>
<comment type="caution">
    <text evidence="1">The sequence shown here is derived from an EMBL/GenBank/DDBJ whole genome shotgun (WGS) entry which is preliminary data.</text>
</comment>
<dbReference type="Pfam" id="PF20393">
    <property type="entry name" value="Pro_CA_2"/>
    <property type="match status" value="1"/>
</dbReference>
<dbReference type="RefSeq" id="WP_377346405.1">
    <property type="nucleotide sequence ID" value="NZ_JBHLTP010000004.1"/>
</dbReference>
<dbReference type="EMBL" id="JBHLTP010000004">
    <property type="protein sequence ID" value="MFC0523525.1"/>
    <property type="molecule type" value="Genomic_DNA"/>
</dbReference>
<organism evidence="1 2">
    <name type="scientific">Pontibacillus salicampi</name>
    <dbReference type="NCBI Taxonomy" id="1449801"/>
    <lineage>
        <taxon>Bacteria</taxon>
        <taxon>Bacillati</taxon>
        <taxon>Bacillota</taxon>
        <taxon>Bacilli</taxon>
        <taxon>Bacillales</taxon>
        <taxon>Bacillaceae</taxon>
        <taxon>Pontibacillus</taxon>
    </lineage>
</organism>
<dbReference type="SUPFAM" id="SSF53056">
    <property type="entry name" value="beta-carbonic anhydrase, cab"/>
    <property type="match status" value="1"/>
</dbReference>
<sequence length="128" mass="14300">MAQGTFATAINCMDGRVQDPVTEWMRSQYAVDYVDMITEAGPTKYMLEADGEALEALQAKVRISAHNHGSEVIAIVAHHDCAGNPVSKEEQYIQVRDVVEMIQAWDMNLKVIGLFVNENWTVETITEV</sequence>
<dbReference type="InterPro" id="IPR046871">
    <property type="entry name" value="Pro_CA_2"/>
</dbReference>
<reference evidence="1 2" key="1">
    <citation type="submission" date="2024-09" db="EMBL/GenBank/DDBJ databases">
        <authorList>
            <person name="Sun Q."/>
            <person name="Mori K."/>
        </authorList>
    </citation>
    <scope>NUCLEOTIDE SEQUENCE [LARGE SCALE GENOMIC DNA]</scope>
    <source>
        <strain evidence="1 2">NCAIM B.02529</strain>
    </source>
</reference>
<keyword evidence="2" id="KW-1185">Reference proteome</keyword>
<protein>
    <submittedName>
        <fullName evidence="1">Carbonic anhydrase</fullName>
    </submittedName>
</protein>